<evidence type="ECO:0000313" key="12">
    <source>
        <dbReference type="Proteomes" id="UP000076744"/>
    </source>
</evidence>
<dbReference type="GO" id="GO:0016705">
    <property type="term" value="F:oxidoreductase activity, acting on paired donors, with incorporation or reduction of molecular oxygen"/>
    <property type="evidence" value="ECO:0007669"/>
    <property type="project" value="InterPro"/>
</dbReference>
<accession>A0A167N6F2</accession>
<evidence type="ECO:0000256" key="3">
    <source>
        <dbReference type="ARBA" id="ARBA00022617"/>
    </source>
</evidence>
<dbReference type="Gene3D" id="1.10.630.10">
    <property type="entry name" value="Cytochrome P450"/>
    <property type="match status" value="1"/>
</dbReference>
<evidence type="ECO:0000256" key="7">
    <source>
        <dbReference type="ARBA" id="ARBA00023033"/>
    </source>
</evidence>
<keyword evidence="3 8" id="KW-0349">Heme</keyword>
<dbReference type="OrthoDB" id="3945418at2759"/>
<evidence type="ECO:0000256" key="6">
    <source>
        <dbReference type="ARBA" id="ARBA00023004"/>
    </source>
</evidence>
<dbReference type="PANTHER" id="PTHR24305:SF157">
    <property type="entry name" value="N-ACETYLTRYPTOPHAN 6-HYDROXYLASE IVOC-RELATED"/>
    <property type="match status" value="1"/>
</dbReference>
<keyword evidence="10" id="KW-0812">Transmembrane</keyword>
<comment type="cofactor">
    <cofactor evidence="1 8">
        <name>heme</name>
        <dbReference type="ChEBI" id="CHEBI:30413"/>
    </cofactor>
</comment>
<dbReference type="AlphaFoldDB" id="A0A167N6F2"/>
<dbReference type="EMBL" id="AZHB01000026">
    <property type="protein sequence ID" value="OAA55184.1"/>
    <property type="molecule type" value="Genomic_DNA"/>
</dbReference>
<keyword evidence="6 8" id="KW-0408">Iron</keyword>
<keyword evidence="7 9" id="KW-0503">Monooxygenase</keyword>
<dbReference type="PANTHER" id="PTHR24305">
    <property type="entry name" value="CYTOCHROME P450"/>
    <property type="match status" value="1"/>
</dbReference>
<sequence length="500" mass="56565">MPSFRLVWYLVQEHALLAAVGLVVLSLVSVVVYRLTLHPLARVPGPILAAATGAYEAYFQLIKDGGGRYWVEIDRLHDVYGPIVRINPWEVHIKDPDWNDVYKLSSRAAKPRSHYRFFGSAESTNTTEPDGLHRVHRQALGTWFSSQNVTAHVHQVQETVKKLHDRLAGCREQVVNLSDAYRSLALDVSTGFAFQRPFGGIDQPDFGKAFNQAVWSYARLGLLNRHLFGLPFWLLQSLLPRSISNRLSPAASRVFMEPMAPEGEAPQDMVQAMLVSDLPDKQKTFTRVFGDCRNIILAGNETTATVLTSITYHLLSSPEMQTKLRSELKSARDAKGAALGYQDLRSVPYLTGVINEALRTSYSVSGRLPRYSEVADFEYQRYFLPRGTHISISMHDAHMDPAIFPDPEKFNPDRWLNQPDYKRLAKYLQPWGRGSRLCIGKELATMDIYLTVSRLFGPGCEFEMKLFETERRDWDIFGDYFGPLPAPGSRGLRVMVGKPQ</sequence>
<dbReference type="GO" id="GO:0005506">
    <property type="term" value="F:iron ion binding"/>
    <property type="evidence" value="ECO:0007669"/>
    <property type="project" value="InterPro"/>
</dbReference>
<keyword evidence="4 8" id="KW-0479">Metal-binding</keyword>
<keyword evidence="5 9" id="KW-0560">Oxidoreductase</keyword>
<evidence type="ECO:0000256" key="1">
    <source>
        <dbReference type="ARBA" id="ARBA00001971"/>
    </source>
</evidence>
<protein>
    <submittedName>
        <fullName evidence="11">Cytochrome P450</fullName>
    </submittedName>
</protein>
<proteinExistence type="inferred from homology"/>
<dbReference type="STRING" id="1081104.A0A167N6F2"/>
<evidence type="ECO:0000313" key="11">
    <source>
        <dbReference type="EMBL" id="OAA55184.1"/>
    </source>
</evidence>
<comment type="similarity">
    <text evidence="2 9">Belongs to the cytochrome P450 family.</text>
</comment>
<dbReference type="RefSeq" id="XP_018701194.1">
    <property type="nucleotide sequence ID" value="XM_018851708.1"/>
</dbReference>
<evidence type="ECO:0000256" key="4">
    <source>
        <dbReference type="ARBA" id="ARBA00022723"/>
    </source>
</evidence>
<feature type="transmembrane region" description="Helical" evidence="10">
    <location>
        <begin position="15"/>
        <end position="33"/>
    </location>
</feature>
<dbReference type="InterPro" id="IPR001128">
    <property type="entry name" value="Cyt_P450"/>
</dbReference>
<keyword evidence="10" id="KW-1133">Transmembrane helix</keyword>
<dbReference type="PRINTS" id="PR00463">
    <property type="entry name" value="EP450I"/>
</dbReference>
<dbReference type="InterPro" id="IPR017972">
    <property type="entry name" value="Cyt_P450_CS"/>
</dbReference>
<keyword evidence="12" id="KW-1185">Reference proteome</keyword>
<dbReference type="GO" id="GO:0020037">
    <property type="term" value="F:heme binding"/>
    <property type="evidence" value="ECO:0007669"/>
    <property type="project" value="InterPro"/>
</dbReference>
<keyword evidence="10" id="KW-0472">Membrane</keyword>
<dbReference type="PROSITE" id="PS00086">
    <property type="entry name" value="CYTOCHROME_P450"/>
    <property type="match status" value="1"/>
</dbReference>
<dbReference type="PRINTS" id="PR00385">
    <property type="entry name" value="P450"/>
</dbReference>
<dbReference type="GO" id="GO:0004497">
    <property type="term" value="F:monooxygenase activity"/>
    <property type="evidence" value="ECO:0007669"/>
    <property type="project" value="UniProtKB-KW"/>
</dbReference>
<dbReference type="Pfam" id="PF00067">
    <property type="entry name" value="p450"/>
    <property type="match status" value="1"/>
</dbReference>
<comment type="caution">
    <text evidence="11">The sequence shown here is derived from an EMBL/GenBank/DDBJ whole genome shotgun (WGS) entry which is preliminary data.</text>
</comment>
<evidence type="ECO:0000256" key="5">
    <source>
        <dbReference type="ARBA" id="ARBA00023002"/>
    </source>
</evidence>
<reference evidence="11 12" key="1">
    <citation type="journal article" date="2016" name="Genome Biol. Evol.">
        <title>Divergent and convergent evolution of fungal pathogenicity.</title>
        <authorList>
            <person name="Shang Y."/>
            <person name="Xiao G."/>
            <person name="Zheng P."/>
            <person name="Cen K."/>
            <person name="Zhan S."/>
            <person name="Wang C."/>
        </authorList>
    </citation>
    <scope>NUCLEOTIDE SEQUENCE [LARGE SCALE GENOMIC DNA]</scope>
    <source>
        <strain evidence="11 12">ARSEF 2679</strain>
    </source>
</reference>
<dbReference type="InterPro" id="IPR050121">
    <property type="entry name" value="Cytochrome_P450_monoxygenase"/>
</dbReference>
<dbReference type="CDD" id="cd11062">
    <property type="entry name" value="CYP58-like"/>
    <property type="match status" value="1"/>
</dbReference>
<dbReference type="InterPro" id="IPR036396">
    <property type="entry name" value="Cyt_P450_sf"/>
</dbReference>
<dbReference type="InterPro" id="IPR002401">
    <property type="entry name" value="Cyt_P450_E_grp-I"/>
</dbReference>
<dbReference type="SUPFAM" id="SSF48264">
    <property type="entry name" value="Cytochrome P450"/>
    <property type="match status" value="1"/>
</dbReference>
<feature type="binding site" description="axial binding residue" evidence="8">
    <location>
        <position position="438"/>
    </location>
    <ligand>
        <name>heme</name>
        <dbReference type="ChEBI" id="CHEBI:30413"/>
    </ligand>
    <ligandPart>
        <name>Fe</name>
        <dbReference type="ChEBI" id="CHEBI:18248"/>
    </ligandPart>
</feature>
<dbReference type="GeneID" id="30024397"/>
<evidence type="ECO:0000256" key="8">
    <source>
        <dbReference type="PIRSR" id="PIRSR602401-1"/>
    </source>
</evidence>
<name>A0A167N6F2_CORFA</name>
<gene>
    <name evidence="11" type="ORF">ISF_08105</name>
</gene>
<evidence type="ECO:0000256" key="10">
    <source>
        <dbReference type="SAM" id="Phobius"/>
    </source>
</evidence>
<organism evidence="11 12">
    <name type="scientific">Cordyceps fumosorosea (strain ARSEF 2679)</name>
    <name type="common">Isaria fumosorosea</name>
    <dbReference type="NCBI Taxonomy" id="1081104"/>
    <lineage>
        <taxon>Eukaryota</taxon>
        <taxon>Fungi</taxon>
        <taxon>Dikarya</taxon>
        <taxon>Ascomycota</taxon>
        <taxon>Pezizomycotina</taxon>
        <taxon>Sordariomycetes</taxon>
        <taxon>Hypocreomycetidae</taxon>
        <taxon>Hypocreales</taxon>
        <taxon>Cordycipitaceae</taxon>
        <taxon>Cordyceps</taxon>
    </lineage>
</organism>
<dbReference type="Proteomes" id="UP000076744">
    <property type="component" value="Unassembled WGS sequence"/>
</dbReference>
<evidence type="ECO:0000256" key="2">
    <source>
        <dbReference type="ARBA" id="ARBA00010617"/>
    </source>
</evidence>
<evidence type="ECO:0000256" key="9">
    <source>
        <dbReference type="RuleBase" id="RU000461"/>
    </source>
</evidence>